<dbReference type="EMBL" id="AJAT01000007">
    <property type="protein sequence ID" value="EOL48825.1"/>
    <property type="molecule type" value="Genomic_DNA"/>
</dbReference>
<evidence type="ECO:0000256" key="6">
    <source>
        <dbReference type="PIRSR" id="PIRSR606710-2"/>
    </source>
</evidence>
<dbReference type="InterPro" id="IPR006710">
    <property type="entry name" value="Glyco_hydro_43"/>
</dbReference>
<dbReference type="CDD" id="cd18817">
    <property type="entry name" value="GH43f_LbAraf43-like"/>
    <property type="match status" value="1"/>
</dbReference>
<comment type="caution">
    <text evidence="8">The sequence shown here is derived from an EMBL/GenBank/DDBJ whole genome shotgun (WGS) entry which is preliminary data.</text>
</comment>
<comment type="similarity">
    <text evidence="1 7">Belongs to the glycosyl hydrolase 43 family.</text>
</comment>
<evidence type="ECO:0000256" key="5">
    <source>
        <dbReference type="PIRSR" id="PIRSR606710-1"/>
    </source>
</evidence>
<dbReference type="Pfam" id="PF04616">
    <property type="entry name" value="Glyco_hydro_43"/>
    <property type="match status" value="1"/>
</dbReference>
<dbReference type="AlphaFoldDB" id="R3X455"/>
<dbReference type="STRING" id="154621.RV11_GL003320"/>
<dbReference type="InterPro" id="IPR023296">
    <property type="entry name" value="Glyco_hydro_beta-prop_sf"/>
</dbReference>
<dbReference type="Gene3D" id="2.115.10.20">
    <property type="entry name" value="Glycosyl hydrolase domain, family 43"/>
    <property type="match status" value="1"/>
</dbReference>
<sequence>MNEKQQYENPIVFERADPWVYRHTDGYYYFTGSVPGYQSIEIRRAKKLNDLESNSEVMTVWHAHTDGLMSQLIWAPELHFIEGKWYIYFAASNHGEERDEKNHHRMFVIENSNESPMNTEWIEKGQIITQFESFSLDATVFEHKNELYYVWAQLDPRIPGNSNLYLSKMENPWTLTGKQLLLSVPEYEWEKIGFSVNEAPAVLIRNGKIFITYSGSATDENYAIGLLWADETSDLLDGYSWNKLDKPIFVSSEKNKQYGPGHNSFTKNEDGTKDVIVFHARPEKNKEGDPLNNPNRHAIAQEFTWTKDGFPFLGEPVANTRV</sequence>
<accession>R3X455</accession>
<feature type="site" description="Important for catalytic activity, responsible for pKa modulation of the active site Glu and correct orientation of both the proton donor and substrate" evidence="6">
    <location>
        <position position="137"/>
    </location>
</feature>
<proteinExistence type="inferred from homology"/>
<feature type="active site" description="Proton acceptor" evidence="5">
    <location>
        <position position="17"/>
    </location>
</feature>
<organism evidence="8 9">
    <name type="scientific">Enterococcus phoeniculicola ATCC BAA-412</name>
    <dbReference type="NCBI Taxonomy" id="1158610"/>
    <lineage>
        <taxon>Bacteria</taxon>
        <taxon>Bacillati</taxon>
        <taxon>Bacillota</taxon>
        <taxon>Bacilli</taxon>
        <taxon>Lactobacillales</taxon>
        <taxon>Enterococcaceae</taxon>
        <taxon>Enterococcus</taxon>
    </lineage>
</organism>
<dbReference type="OrthoDB" id="177947at2"/>
<dbReference type="PIRSF" id="PIRSF025414">
    <property type="entry name" value="Alpha-L-arabinofuranosidase"/>
    <property type="match status" value="1"/>
</dbReference>
<dbReference type="PATRIC" id="fig|1158610.3.peg.350"/>
<evidence type="ECO:0000256" key="4">
    <source>
        <dbReference type="ARBA" id="ARBA00023295"/>
    </source>
</evidence>
<evidence type="ECO:0000256" key="7">
    <source>
        <dbReference type="RuleBase" id="RU361187"/>
    </source>
</evidence>
<keyword evidence="4 7" id="KW-0326">Glycosidase</keyword>
<evidence type="ECO:0000256" key="3">
    <source>
        <dbReference type="ARBA" id="ARBA00022801"/>
    </source>
</evidence>
<keyword evidence="9" id="KW-1185">Reference proteome</keyword>
<evidence type="ECO:0000313" key="8">
    <source>
        <dbReference type="EMBL" id="EOL48825.1"/>
    </source>
</evidence>
<dbReference type="Proteomes" id="UP000013785">
    <property type="component" value="Unassembled WGS sequence"/>
</dbReference>
<evidence type="ECO:0000256" key="1">
    <source>
        <dbReference type="ARBA" id="ARBA00009865"/>
    </source>
</evidence>
<keyword evidence="3 7" id="KW-0378">Hydrolase</keyword>
<dbReference type="RefSeq" id="WP_010767051.1">
    <property type="nucleotide sequence ID" value="NZ_ASWE01000004.1"/>
</dbReference>
<dbReference type="PANTHER" id="PTHR43817">
    <property type="entry name" value="GLYCOSYL HYDROLASE"/>
    <property type="match status" value="1"/>
</dbReference>
<keyword evidence="2" id="KW-0732">Signal</keyword>
<gene>
    <name evidence="8" type="ORF">UC3_00376</name>
</gene>
<dbReference type="HOGENOM" id="CLU_009397_2_1_9"/>
<protein>
    <submittedName>
        <fullName evidence="8">Alpha-L-arabinofuranosidase</fullName>
    </submittedName>
</protein>
<feature type="active site" description="Proton donor" evidence="5">
    <location>
        <position position="198"/>
    </location>
</feature>
<dbReference type="InterPro" id="IPR016828">
    <property type="entry name" value="Alpha-L-arabinofuranosidase"/>
</dbReference>
<dbReference type="eggNOG" id="COG3940">
    <property type="taxonomic scope" value="Bacteria"/>
</dbReference>
<evidence type="ECO:0000256" key="2">
    <source>
        <dbReference type="ARBA" id="ARBA00022729"/>
    </source>
</evidence>
<name>R3X455_9ENTE</name>
<evidence type="ECO:0000313" key="9">
    <source>
        <dbReference type="Proteomes" id="UP000013785"/>
    </source>
</evidence>
<dbReference type="GO" id="GO:0005975">
    <property type="term" value="P:carbohydrate metabolic process"/>
    <property type="evidence" value="ECO:0007669"/>
    <property type="project" value="InterPro"/>
</dbReference>
<dbReference type="SUPFAM" id="SSF75005">
    <property type="entry name" value="Arabinanase/levansucrase/invertase"/>
    <property type="match status" value="1"/>
</dbReference>
<reference evidence="8 9" key="1">
    <citation type="submission" date="2013-02" db="EMBL/GenBank/DDBJ databases">
        <title>The Genome Sequence of Enterococcus phoeniculicola BAA-412.</title>
        <authorList>
            <consortium name="The Broad Institute Genome Sequencing Platform"/>
            <consortium name="The Broad Institute Genome Sequencing Center for Infectious Disease"/>
            <person name="Earl A.M."/>
            <person name="Gilmore M.S."/>
            <person name="Lebreton F."/>
            <person name="Walker B."/>
            <person name="Young S.K."/>
            <person name="Zeng Q."/>
            <person name="Gargeya S."/>
            <person name="Fitzgerald M."/>
            <person name="Haas B."/>
            <person name="Abouelleil A."/>
            <person name="Alvarado L."/>
            <person name="Arachchi H.M."/>
            <person name="Berlin A.M."/>
            <person name="Chapman S.B."/>
            <person name="Dewar J."/>
            <person name="Goldberg J."/>
            <person name="Griggs A."/>
            <person name="Gujja S."/>
            <person name="Hansen M."/>
            <person name="Howarth C."/>
            <person name="Imamovic A."/>
            <person name="Larimer J."/>
            <person name="McCowan C."/>
            <person name="Murphy C."/>
            <person name="Neiman D."/>
            <person name="Pearson M."/>
            <person name="Priest M."/>
            <person name="Roberts A."/>
            <person name="Saif S."/>
            <person name="Shea T."/>
            <person name="Sisk P."/>
            <person name="Sykes S."/>
            <person name="Wortman J."/>
            <person name="Nusbaum C."/>
            <person name="Birren B."/>
        </authorList>
    </citation>
    <scope>NUCLEOTIDE SEQUENCE [LARGE SCALE GENOMIC DNA]</scope>
    <source>
        <strain evidence="8 9">ATCC BAA-412</strain>
    </source>
</reference>
<dbReference type="PANTHER" id="PTHR43817:SF1">
    <property type="entry name" value="HYDROLASE, FAMILY 43, PUTATIVE (AFU_ORTHOLOGUE AFUA_3G01660)-RELATED"/>
    <property type="match status" value="1"/>
</dbReference>
<dbReference type="GO" id="GO:0004553">
    <property type="term" value="F:hydrolase activity, hydrolyzing O-glycosyl compounds"/>
    <property type="evidence" value="ECO:0007669"/>
    <property type="project" value="InterPro"/>
</dbReference>